<dbReference type="PANTHER" id="PTHR23407">
    <property type="entry name" value="ATPASE INHIBITOR/5-FORMYLTETRAHYDROFOLATE CYCLO-LIGASE"/>
    <property type="match status" value="1"/>
</dbReference>
<organism evidence="6 7">
    <name type="scientific">Ventosimonas gracilis</name>
    <dbReference type="NCBI Taxonomy" id="1680762"/>
    <lineage>
        <taxon>Bacteria</taxon>
        <taxon>Pseudomonadati</taxon>
        <taxon>Pseudomonadota</taxon>
        <taxon>Gammaproteobacteria</taxon>
        <taxon>Pseudomonadales</taxon>
        <taxon>Ventosimonadaceae</taxon>
        <taxon>Ventosimonas</taxon>
    </lineage>
</organism>
<comment type="similarity">
    <text evidence="1 5">Belongs to the 5-formyltetrahydrofolate cyclo-ligase family.</text>
</comment>
<dbReference type="InterPro" id="IPR024185">
    <property type="entry name" value="FTHF_cligase-like_sf"/>
</dbReference>
<feature type="binding site" evidence="4">
    <location>
        <position position="58"/>
    </location>
    <ligand>
        <name>substrate</name>
    </ligand>
</feature>
<dbReference type="SUPFAM" id="SSF100950">
    <property type="entry name" value="NagB/RpiA/CoA transferase-like"/>
    <property type="match status" value="1"/>
</dbReference>
<dbReference type="Proteomes" id="UP000072660">
    <property type="component" value="Unassembled WGS sequence"/>
</dbReference>
<comment type="caution">
    <text evidence="6">The sequence shown here is derived from an EMBL/GenBank/DDBJ whole genome shotgun (WGS) entry which is preliminary data.</text>
</comment>
<dbReference type="PANTHER" id="PTHR23407:SF1">
    <property type="entry name" value="5-FORMYLTETRAHYDROFOLATE CYCLO-LIGASE"/>
    <property type="match status" value="1"/>
</dbReference>
<dbReference type="RefSeq" id="WP_068393353.1">
    <property type="nucleotide sequence ID" value="NZ_LSZO01000220.1"/>
</dbReference>
<dbReference type="InterPro" id="IPR002698">
    <property type="entry name" value="FTHF_cligase"/>
</dbReference>
<evidence type="ECO:0000256" key="1">
    <source>
        <dbReference type="ARBA" id="ARBA00010638"/>
    </source>
</evidence>
<dbReference type="GO" id="GO:0009396">
    <property type="term" value="P:folic acid-containing compound biosynthetic process"/>
    <property type="evidence" value="ECO:0007669"/>
    <property type="project" value="TreeGrafter"/>
</dbReference>
<dbReference type="GO" id="GO:0046872">
    <property type="term" value="F:metal ion binding"/>
    <property type="evidence" value="ECO:0007669"/>
    <property type="project" value="UniProtKB-KW"/>
</dbReference>
<dbReference type="PIRSF" id="PIRSF006806">
    <property type="entry name" value="FTHF_cligase"/>
    <property type="match status" value="1"/>
</dbReference>
<sequence>MTETLSRPALRRLLRNRRRALSQSEQQRAAQALYRQLSQHPLLRRARHIALYLPQDGEIDPRPLLHALWQRRKQTYLPLLSHWPKSLMRFQRIDKRETLHKGRFGILQPKANLARQRQTWALDLLLLPLVGFDAFGGRLGMGGGFYDRALAFRRHRKHSQKPLLLGIAHECQKVQRLHLAPWDIPLLATVTDAGWYWRYS</sequence>
<evidence type="ECO:0000313" key="6">
    <source>
        <dbReference type="EMBL" id="KXU33937.1"/>
    </source>
</evidence>
<dbReference type="GO" id="GO:0030272">
    <property type="term" value="F:5-formyltetrahydrofolate cyclo-ligase activity"/>
    <property type="evidence" value="ECO:0007669"/>
    <property type="project" value="UniProtKB-EC"/>
</dbReference>
<dbReference type="Gene3D" id="3.40.50.10420">
    <property type="entry name" value="NagB/RpiA/CoA transferase-like"/>
    <property type="match status" value="1"/>
</dbReference>
<comment type="catalytic activity">
    <reaction evidence="5">
        <text>(6S)-5-formyl-5,6,7,8-tetrahydrofolate + ATP = (6R)-5,10-methenyltetrahydrofolate + ADP + phosphate</text>
        <dbReference type="Rhea" id="RHEA:10488"/>
        <dbReference type="ChEBI" id="CHEBI:30616"/>
        <dbReference type="ChEBI" id="CHEBI:43474"/>
        <dbReference type="ChEBI" id="CHEBI:57455"/>
        <dbReference type="ChEBI" id="CHEBI:57457"/>
        <dbReference type="ChEBI" id="CHEBI:456216"/>
        <dbReference type="EC" id="6.3.3.2"/>
    </reaction>
</comment>
<keyword evidence="5" id="KW-0479">Metal-binding</keyword>
<evidence type="ECO:0000313" key="7">
    <source>
        <dbReference type="Proteomes" id="UP000072660"/>
    </source>
</evidence>
<dbReference type="EC" id="6.3.3.2" evidence="5"/>
<keyword evidence="7" id="KW-1185">Reference proteome</keyword>
<dbReference type="GO" id="GO:0005524">
    <property type="term" value="F:ATP binding"/>
    <property type="evidence" value="ECO:0007669"/>
    <property type="project" value="UniProtKB-KW"/>
</dbReference>
<feature type="binding site" evidence="4">
    <location>
        <position position="53"/>
    </location>
    <ligand>
        <name>substrate</name>
    </ligand>
</feature>
<reference evidence="6 7" key="1">
    <citation type="submission" date="2016-02" db="EMBL/GenBank/DDBJ databases">
        <authorList>
            <person name="Wen L."/>
            <person name="He K."/>
            <person name="Yang H."/>
        </authorList>
    </citation>
    <scope>NUCLEOTIDE SEQUENCE [LARGE SCALE GENOMIC DNA]</scope>
    <source>
        <strain evidence="6 7">CV58</strain>
    </source>
</reference>
<name>A0A139SHA7_9GAMM</name>
<evidence type="ECO:0000256" key="3">
    <source>
        <dbReference type="ARBA" id="ARBA00022840"/>
    </source>
</evidence>
<feature type="binding site" evidence="4">
    <location>
        <begin position="138"/>
        <end position="146"/>
    </location>
    <ligand>
        <name>ATP</name>
        <dbReference type="ChEBI" id="CHEBI:30616"/>
    </ligand>
</feature>
<dbReference type="Pfam" id="PF01812">
    <property type="entry name" value="5-FTHF_cyc-lig"/>
    <property type="match status" value="1"/>
</dbReference>
<protein>
    <recommendedName>
        <fullName evidence="5">5-formyltetrahydrofolate cyclo-ligase</fullName>
        <ecNumber evidence="5">6.3.3.2</ecNumber>
    </recommendedName>
</protein>
<evidence type="ECO:0000256" key="4">
    <source>
        <dbReference type="PIRSR" id="PIRSR006806-1"/>
    </source>
</evidence>
<dbReference type="EMBL" id="LSZO01000220">
    <property type="protein sequence ID" value="KXU33937.1"/>
    <property type="molecule type" value="Genomic_DNA"/>
</dbReference>
<dbReference type="NCBIfam" id="TIGR02727">
    <property type="entry name" value="MTHFS_bact"/>
    <property type="match status" value="1"/>
</dbReference>
<accession>A0A139SHA7</accession>
<keyword evidence="6" id="KW-0436">Ligase</keyword>
<keyword evidence="2 4" id="KW-0547">Nucleotide-binding</keyword>
<comment type="cofactor">
    <cofactor evidence="5">
        <name>Mg(2+)</name>
        <dbReference type="ChEBI" id="CHEBI:18420"/>
    </cofactor>
</comment>
<evidence type="ECO:0000256" key="5">
    <source>
        <dbReference type="RuleBase" id="RU361279"/>
    </source>
</evidence>
<dbReference type="OrthoDB" id="9801938at2"/>
<dbReference type="GO" id="GO:0035999">
    <property type="term" value="P:tetrahydrofolate interconversion"/>
    <property type="evidence" value="ECO:0007669"/>
    <property type="project" value="TreeGrafter"/>
</dbReference>
<gene>
    <name evidence="6" type="ORF">AXE65_07885</name>
</gene>
<keyword evidence="3 4" id="KW-0067">ATP-binding</keyword>
<proteinExistence type="inferred from homology"/>
<dbReference type="InterPro" id="IPR037171">
    <property type="entry name" value="NagB/RpiA_transferase-like"/>
</dbReference>
<evidence type="ECO:0000256" key="2">
    <source>
        <dbReference type="ARBA" id="ARBA00022741"/>
    </source>
</evidence>
<dbReference type="AlphaFoldDB" id="A0A139SHA7"/>
<keyword evidence="5" id="KW-0460">Magnesium</keyword>